<keyword evidence="3" id="KW-1185">Reference proteome</keyword>
<evidence type="ECO:0000313" key="3">
    <source>
        <dbReference type="Proteomes" id="UP000095751"/>
    </source>
</evidence>
<gene>
    <name evidence="2" type="ORF">FRACYDRAFT_254541</name>
</gene>
<dbReference type="PANTHER" id="PTHR46523:SF1">
    <property type="entry name" value="DCTP PYROPHOSPHATASE 1"/>
    <property type="match status" value="1"/>
</dbReference>
<proteinExistence type="predicted"/>
<dbReference type="Gene3D" id="1.10.287.1080">
    <property type="entry name" value="MazG-like"/>
    <property type="match status" value="1"/>
</dbReference>
<organism evidence="2 3">
    <name type="scientific">Fragilariopsis cylindrus CCMP1102</name>
    <dbReference type="NCBI Taxonomy" id="635003"/>
    <lineage>
        <taxon>Eukaryota</taxon>
        <taxon>Sar</taxon>
        <taxon>Stramenopiles</taxon>
        <taxon>Ochrophyta</taxon>
        <taxon>Bacillariophyta</taxon>
        <taxon>Bacillariophyceae</taxon>
        <taxon>Bacillariophycidae</taxon>
        <taxon>Bacillariales</taxon>
        <taxon>Bacillariaceae</taxon>
        <taxon>Fragilariopsis</taxon>
    </lineage>
</organism>
<dbReference type="GO" id="GO:0047840">
    <property type="term" value="F:dCTP diphosphatase activity"/>
    <property type="evidence" value="ECO:0007669"/>
    <property type="project" value="TreeGrafter"/>
</dbReference>
<evidence type="ECO:0000256" key="1">
    <source>
        <dbReference type="SAM" id="MobiDB-lite"/>
    </source>
</evidence>
<dbReference type="EMBL" id="KV784408">
    <property type="protein sequence ID" value="OEU06521.1"/>
    <property type="molecule type" value="Genomic_DNA"/>
</dbReference>
<dbReference type="AlphaFoldDB" id="A0A1E7EKS9"/>
<dbReference type="InParanoid" id="A0A1E7EKS9"/>
<sequence>MTIVNDPRSCILRVGANAGKLCQLANEMIPDSSRGNNSGGDGSSSNSSKKLFCDADDENINLESELVLVEVLTDLFIALWATSQSLKLNWIYSIRSKIKLNAKKYPVEHCRGKAGKYTEYSQFTGITTTNQSTVPNTNSSNTSLDNTNHQNVISLEYFTAEHLELLCGDITTFAIEREWVQYHQPRNLIMAMLGEVGELSELLQYNGEDEYNNDTSHENNNEGNNNENNELPLLLMDRLQLNDENSKKKLDKLSQELADVTIYALRLVTVCNVIQPLKESLQQKQQTNNNKQQS</sequence>
<accession>A0A1E7EKS9</accession>
<dbReference type="PANTHER" id="PTHR46523">
    <property type="entry name" value="DCTP PYROPHOSPHATASE 1"/>
    <property type="match status" value="1"/>
</dbReference>
<dbReference type="GO" id="GO:0042262">
    <property type="term" value="P:DNA protection"/>
    <property type="evidence" value="ECO:0007669"/>
    <property type="project" value="TreeGrafter"/>
</dbReference>
<dbReference type="OrthoDB" id="411123at2759"/>
<reference evidence="2 3" key="1">
    <citation type="submission" date="2016-09" db="EMBL/GenBank/DDBJ databases">
        <title>Extensive genetic diversity and differential bi-allelic expression allows diatom success in the polar Southern Ocean.</title>
        <authorList>
            <consortium name="DOE Joint Genome Institute"/>
            <person name="Mock T."/>
            <person name="Otillar R.P."/>
            <person name="Strauss J."/>
            <person name="Dupont C."/>
            <person name="Frickenhaus S."/>
            <person name="Maumus F."/>
            <person name="Mcmullan M."/>
            <person name="Sanges R."/>
            <person name="Schmutz J."/>
            <person name="Toseland A."/>
            <person name="Valas R."/>
            <person name="Veluchamy A."/>
            <person name="Ward B.J."/>
            <person name="Allen A."/>
            <person name="Barry K."/>
            <person name="Falciatore A."/>
            <person name="Ferrante M."/>
            <person name="Fortunato A.E."/>
            <person name="Gloeckner G."/>
            <person name="Gruber A."/>
            <person name="Hipkin R."/>
            <person name="Janech M."/>
            <person name="Kroth P."/>
            <person name="Leese F."/>
            <person name="Lindquist E."/>
            <person name="Lyon B.R."/>
            <person name="Martin J."/>
            <person name="Mayer C."/>
            <person name="Parker M."/>
            <person name="Quesneville H."/>
            <person name="Raymond J."/>
            <person name="Uhlig C."/>
            <person name="Valentin K.U."/>
            <person name="Worden A.Z."/>
            <person name="Armbrust E.V."/>
            <person name="Bowler C."/>
            <person name="Green B."/>
            <person name="Moulton V."/>
            <person name="Van Oosterhout C."/>
            <person name="Grigoriev I."/>
        </authorList>
    </citation>
    <scope>NUCLEOTIDE SEQUENCE [LARGE SCALE GENOMIC DNA]</scope>
    <source>
        <strain evidence="2 3">CCMP1102</strain>
    </source>
</reference>
<dbReference type="SUPFAM" id="SSF101386">
    <property type="entry name" value="all-alpha NTP pyrophosphatases"/>
    <property type="match status" value="1"/>
</dbReference>
<dbReference type="Proteomes" id="UP000095751">
    <property type="component" value="Unassembled WGS sequence"/>
</dbReference>
<dbReference type="GO" id="GO:0005829">
    <property type="term" value="C:cytosol"/>
    <property type="evidence" value="ECO:0007669"/>
    <property type="project" value="TreeGrafter"/>
</dbReference>
<dbReference type="InterPro" id="IPR052555">
    <property type="entry name" value="dCTP_Pyrophosphatase"/>
</dbReference>
<evidence type="ECO:0000313" key="2">
    <source>
        <dbReference type="EMBL" id="OEU06521.1"/>
    </source>
</evidence>
<evidence type="ECO:0008006" key="4">
    <source>
        <dbReference type="Google" id="ProtNLM"/>
    </source>
</evidence>
<dbReference type="KEGG" id="fcy:FRACYDRAFT_254541"/>
<protein>
    <recommendedName>
        <fullName evidence="4">NTP pyrophosphohydrolase MazG putative catalytic core domain-containing protein</fullName>
    </recommendedName>
</protein>
<feature type="region of interest" description="Disordered" evidence="1">
    <location>
        <begin position="209"/>
        <end position="229"/>
    </location>
</feature>
<name>A0A1E7EKS9_9STRA</name>
<dbReference type="GO" id="GO:0006253">
    <property type="term" value="P:dCTP catabolic process"/>
    <property type="evidence" value="ECO:0007669"/>
    <property type="project" value="TreeGrafter"/>
</dbReference>